<evidence type="ECO:0000313" key="2">
    <source>
        <dbReference type="Proteomes" id="UP000006038"/>
    </source>
</evidence>
<keyword evidence="2" id="KW-1185">Reference proteome</keyword>
<protein>
    <submittedName>
        <fullName evidence="1">Uncharacterized protein</fullName>
    </submittedName>
</protein>
<dbReference type="Proteomes" id="UP000006038">
    <property type="component" value="Chromosome 5"/>
</dbReference>
<dbReference type="AlphaFoldDB" id="J3M7R2"/>
<reference evidence="1" key="1">
    <citation type="journal article" date="2013" name="Nat. Commun.">
        <title>Whole-genome sequencing of Oryza brachyantha reveals mechanisms underlying Oryza genome evolution.</title>
        <authorList>
            <person name="Chen J."/>
            <person name="Huang Q."/>
            <person name="Gao D."/>
            <person name="Wang J."/>
            <person name="Lang Y."/>
            <person name="Liu T."/>
            <person name="Li B."/>
            <person name="Bai Z."/>
            <person name="Luis Goicoechea J."/>
            <person name="Liang C."/>
            <person name="Chen C."/>
            <person name="Zhang W."/>
            <person name="Sun S."/>
            <person name="Liao Y."/>
            <person name="Zhang X."/>
            <person name="Yang L."/>
            <person name="Song C."/>
            <person name="Wang M."/>
            <person name="Shi J."/>
            <person name="Liu G."/>
            <person name="Liu J."/>
            <person name="Zhou H."/>
            <person name="Zhou W."/>
            <person name="Yu Q."/>
            <person name="An N."/>
            <person name="Chen Y."/>
            <person name="Cai Q."/>
            <person name="Wang B."/>
            <person name="Liu B."/>
            <person name="Min J."/>
            <person name="Huang Y."/>
            <person name="Wu H."/>
            <person name="Li Z."/>
            <person name="Zhang Y."/>
            <person name="Yin Y."/>
            <person name="Song W."/>
            <person name="Jiang J."/>
            <person name="Jackson S.A."/>
            <person name="Wing R.A."/>
            <person name="Wang J."/>
            <person name="Chen M."/>
        </authorList>
    </citation>
    <scope>NUCLEOTIDE SEQUENCE [LARGE SCALE GENOMIC DNA]</scope>
    <source>
        <strain evidence="1">cv. IRGC 101232</strain>
    </source>
</reference>
<dbReference type="Gramene" id="OB05G26360.1">
    <property type="protein sequence ID" value="OB05G26360.1"/>
    <property type="gene ID" value="OB05G26360"/>
</dbReference>
<dbReference type="HOGENOM" id="CLU_3127525_0_0_1"/>
<dbReference type="EnsemblPlants" id="OB05G26360.1">
    <property type="protein sequence ID" value="OB05G26360.1"/>
    <property type="gene ID" value="OB05G26360"/>
</dbReference>
<accession>J3M7R2</accession>
<reference evidence="1" key="2">
    <citation type="submission" date="2013-04" db="UniProtKB">
        <authorList>
            <consortium name="EnsemblPlants"/>
        </authorList>
    </citation>
    <scope>IDENTIFICATION</scope>
</reference>
<name>J3M7R2_ORYBR</name>
<evidence type="ECO:0000313" key="1">
    <source>
        <dbReference type="EnsemblPlants" id="OB05G26360.1"/>
    </source>
</evidence>
<proteinExistence type="predicted"/>
<sequence>MVERGEVATGDEHRKLYGHSGMDWRKDFILFSGFYGDRCIILISYVNYKY</sequence>
<organism evidence="1">
    <name type="scientific">Oryza brachyantha</name>
    <name type="common">malo sina</name>
    <dbReference type="NCBI Taxonomy" id="4533"/>
    <lineage>
        <taxon>Eukaryota</taxon>
        <taxon>Viridiplantae</taxon>
        <taxon>Streptophyta</taxon>
        <taxon>Embryophyta</taxon>
        <taxon>Tracheophyta</taxon>
        <taxon>Spermatophyta</taxon>
        <taxon>Magnoliopsida</taxon>
        <taxon>Liliopsida</taxon>
        <taxon>Poales</taxon>
        <taxon>Poaceae</taxon>
        <taxon>BOP clade</taxon>
        <taxon>Oryzoideae</taxon>
        <taxon>Oryzeae</taxon>
        <taxon>Oryzinae</taxon>
        <taxon>Oryza</taxon>
    </lineage>
</organism>